<dbReference type="InterPro" id="IPR011004">
    <property type="entry name" value="Trimer_LpxA-like_sf"/>
</dbReference>
<evidence type="ECO:0000313" key="2">
    <source>
        <dbReference type="EMBL" id="MTF39442.1"/>
    </source>
</evidence>
<evidence type="ECO:0000313" key="3">
    <source>
        <dbReference type="Proteomes" id="UP000437131"/>
    </source>
</evidence>
<organism evidence="2 3">
    <name type="scientific">Cyanobacterium aponinum 0216</name>
    <dbReference type="NCBI Taxonomy" id="2676140"/>
    <lineage>
        <taxon>Bacteria</taxon>
        <taxon>Bacillati</taxon>
        <taxon>Cyanobacteriota</taxon>
        <taxon>Cyanophyceae</taxon>
        <taxon>Oscillatoriophycideae</taxon>
        <taxon>Chroococcales</taxon>
        <taxon>Geminocystaceae</taxon>
        <taxon>Cyanobacterium</taxon>
    </lineage>
</organism>
<reference evidence="2 3" key="1">
    <citation type="submission" date="2019-11" db="EMBL/GenBank/DDBJ databases">
        <title>Isolation of a new High Light Tolerant Cyanobacteria.</title>
        <authorList>
            <person name="Dobson Z."/>
            <person name="Vaughn N."/>
            <person name="Vaughn M."/>
            <person name="Fromme P."/>
            <person name="Mazor Y."/>
        </authorList>
    </citation>
    <scope>NUCLEOTIDE SEQUENCE [LARGE SCALE GENOMIC DNA]</scope>
    <source>
        <strain evidence="2 3">0216</strain>
    </source>
</reference>
<dbReference type="AlphaFoldDB" id="A0A844GWK9"/>
<keyword evidence="1" id="KW-1133">Transmembrane helix</keyword>
<name>A0A844GWK9_9CHRO</name>
<dbReference type="GO" id="GO:0043886">
    <property type="term" value="F:structural constituent of carboxysome shell"/>
    <property type="evidence" value="ECO:0007669"/>
    <property type="project" value="UniProtKB-ARBA"/>
</dbReference>
<dbReference type="EMBL" id="WMIA01000012">
    <property type="protein sequence ID" value="MTF39442.1"/>
    <property type="molecule type" value="Genomic_DNA"/>
</dbReference>
<evidence type="ECO:0000256" key="1">
    <source>
        <dbReference type="SAM" id="Phobius"/>
    </source>
</evidence>
<accession>A0A844GWK9</accession>
<comment type="caution">
    <text evidence="2">The sequence shown here is derived from an EMBL/GenBank/DDBJ whole genome shotgun (WGS) entry which is preliminary data.</text>
</comment>
<dbReference type="GO" id="GO:0031470">
    <property type="term" value="C:carboxysome"/>
    <property type="evidence" value="ECO:0007669"/>
    <property type="project" value="UniProtKB-ARBA"/>
</dbReference>
<dbReference type="SUPFAM" id="SSF51161">
    <property type="entry name" value="Trimeric LpxA-like enzymes"/>
    <property type="match status" value="1"/>
</dbReference>
<protein>
    <submittedName>
        <fullName evidence="2">Acyl transferase</fullName>
    </submittedName>
</protein>
<gene>
    <name evidence="2" type="ORF">GGC33_10950</name>
</gene>
<keyword evidence="2" id="KW-0808">Transferase</keyword>
<dbReference type="Gene3D" id="2.160.10.10">
    <property type="entry name" value="Hexapeptide repeat proteins"/>
    <property type="match status" value="1"/>
</dbReference>
<dbReference type="RefSeq" id="WP_155084033.1">
    <property type="nucleotide sequence ID" value="NZ_WMIA01000012.1"/>
</dbReference>
<sequence length="219" mass="25302">MTILSKILYVFPTLILLLVFSNLFWLIINPSFLPLFTLFICLYIIPLLVYRIHQYFYPNLEDISYLKGKEYNPWWGTQQIQIIYNSFSFLEKILHLVPGLFSLWLRLWGAKIGKNVYWVPTVSILDRPLIEVGDGAIIGHRTVFCSHNVKPKKDNLIVFTKKIKVGNYAFISGDVGLAPGVEIEEKAFVPYGEKLYPRVKLKANKTENDNSLSTQVKEN</sequence>
<dbReference type="GO" id="GO:0016740">
    <property type="term" value="F:transferase activity"/>
    <property type="evidence" value="ECO:0007669"/>
    <property type="project" value="UniProtKB-KW"/>
</dbReference>
<feature type="transmembrane region" description="Helical" evidence="1">
    <location>
        <begin position="32"/>
        <end position="50"/>
    </location>
</feature>
<keyword evidence="1" id="KW-0472">Membrane</keyword>
<proteinExistence type="predicted"/>
<keyword evidence="1" id="KW-0812">Transmembrane</keyword>
<dbReference type="Proteomes" id="UP000437131">
    <property type="component" value="Unassembled WGS sequence"/>
</dbReference>
<feature type="transmembrane region" description="Helical" evidence="1">
    <location>
        <begin position="7"/>
        <end position="26"/>
    </location>
</feature>